<dbReference type="InterPro" id="IPR003838">
    <property type="entry name" value="ABC3_permease_C"/>
</dbReference>
<dbReference type="PANTHER" id="PTHR30572:SF18">
    <property type="entry name" value="ABC-TYPE MACROLIDE FAMILY EXPORT SYSTEM PERMEASE COMPONENT 2"/>
    <property type="match status" value="1"/>
</dbReference>
<dbReference type="InterPro" id="IPR018060">
    <property type="entry name" value="HTH_AraC"/>
</dbReference>
<evidence type="ECO:0000259" key="10">
    <source>
        <dbReference type="PROSITE" id="PS01124"/>
    </source>
</evidence>
<name>A0A1H8UJY6_9SPHI</name>
<dbReference type="AlphaFoldDB" id="A0A1H8UJY6"/>
<dbReference type="PROSITE" id="PS00041">
    <property type="entry name" value="HTH_ARAC_FAMILY_1"/>
    <property type="match status" value="1"/>
</dbReference>
<keyword evidence="8" id="KW-0804">Transcription</keyword>
<dbReference type="Pfam" id="PF02687">
    <property type="entry name" value="FtsX"/>
    <property type="match status" value="2"/>
</dbReference>
<keyword evidence="7 9" id="KW-0472">Membrane</keyword>
<dbReference type="PROSITE" id="PS01124">
    <property type="entry name" value="HTH_ARAC_FAMILY_2"/>
    <property type="match status" value="1"/>
</dbReference>
<organism evidence="11 12">
    <name type="scientific">Mucilaginibacter gossypiicola</name>
    <dbReference type="NCBI Taxonomy" id="551995"/>
    <lineage>
        <taxon>Bacteria</taxon>
        <taxon>Pseudomonadati</taxon>
        <taxon>Bacteroidota</taxon>
        <taxon>Sphingobacteriia</taxon>
        <taxon>Sphingobacteriales</taxon>
        <taxon>Sphingobacteriaceae</taxon>
        <taxon>Mucilaginibacter</taxon>
    </lineage>
</organism>
<feature type="transmembrane region" description="Helical" evidence="9">
    <location>
        <begin position="718"/>
        <end position="739"/>
    </location>
</feature>
<sequence length="1242" mass="140915">MAIDMFDYLNSYAFHINLYDLVTLGTIFVGLTFAMLLWFTKSIHRSANRFLALALTIMVLWMMRILSIDIRLETYLPGWDWLPLQFLLALGPMIYFYVLKITRPEFKFTRRHLLHFGPLLLEQAILALAIKESIRTGAATYATHVFQLLNPVLQLLIFISMMIYLYKSRRLIQNFYRRMQPVLMDRSLLEFRWLHRLLSATAFLWLLWIAYAAVDYLGYRNQIGIHVYYPFYISFAIIIIWTSIAAFLKPQAPVIAQQFPVYKSSPTAELKGKGIWLKRAMEANLYHLDPELTLISLAVKLGLHPHELSRVINSVLKKSFNDFVNEYRIRAVVKKMQDPAYDHFTFLRIAYESGFNSQSTFTRVFKQFTGQSPMAFKNNLKNGCSTYKLGRQLQFEPVISKYNTTSGWSPSKLNRGIMFKNYLKIAFRNFWKHKVFTLINIIGLSIGISASLVIYLIVHYDLTFDKFHKDSDRIYRVVSNFKFQGNESHSYGVTTPMAAGIKANVTGVEIVAPLYTLNPDVMVIDKNNAPLKFKGQDHITLADQNYFKLIHYTWLAGSPTTALNEPYHVVLTSEQAKVYFPSLRYEQMLGKIVTYDTLKTTVSGIVETIKQNTDFSFHDFISFSSAQPKNRLGMDLQLDSWGSTNSASEVFIKLNPNVSAAGVQKQVNAMYKKSNPQSAEDLKNASEQTYTVQPLSDIHFNQLYGTFDFSGPASINRLYLLLVIAGFLLLLGCINFINLTTAQATQRAKEIGVRKTMGSSRTQLIMQFLSETFLIALFAVLMSMGLTPLILKLFSDFIASGVKADFLHQPDIFLFLFALTVIVSFLSGFYPALMLSGYKPALVLKNQVQSGSHKTRSAWLRKSLTVSQFIIAQFFIMATMLVSKQIYYALHKDLGFKKDAIVYAQTPYKVGKAATNKVMVNKLLALPGVEMVSLGYFPPSSGSTNATNAVYKDGKKETITSVELKYADENYVKIYHIKILAGRNITSADSTTGVIINEKYARVMGFSNPRDAIGKTLEKLNNSKSRRIVGVAGNFYTHSLQSPMGPLVILAAGSNNFFQNSVIHIALRPENQGNLSWSKTMMDMNKIWKEFYPDDDPNYKFYDKSIEQFYNQEKQTSTLLSWATGLSIFISCLGLLGLAIYTTEQRTKEIGVRKVLGASVAQIVRLLSTELILLILLAFVIVTPLAWWAMNKWMENYADKTTISWWIFAASGAGMLLTAFITSSFQTIRAAVVNPVKSLRSE</sequence>
<feature type="transmembrane region" description="Helical" evidence="9">
    <location>
        <begin position="1119"/>
        <end position="1142"/>
    </location>
</feature>
<dbReference type="STRING" id="551995.SAMN05192574_119106"/>
<dbReference type="Gene3D" id="1.10.10.60">
    <property type="entry name" value="Homeodomain-like"/>
    <property type="match status" value="2"/>
</dbReference>
<dbReference type="Pfam" id="PF12833">
    <property type="entry name" value="HTH_18"/>
    <property type="match status" value="1"/>
</dbReference>
<dbReference type="GO" id="GO:0005886">
    <property type="term" value="C:plasma membrane"/>
    <property type="evidence" value="ECO:0007669"/>
    <property type="project" value="UniProtKB-SubCell"/>
</dbReference>
<dbReference type="EMBL" id="FOCL01000019">
    <property type="protein sequence ID" value="SEP03532.1"/>
    <property type="molecule type" value="Genomic_DNA"/>
</dbReference>
<evidence type="ECO:0000256" key="1">
    <source>
        <dbReference type="ARBA" id="ARBA00004651"/>
    </source>
</evidence>
<feature type="transmembrane region" description="Helical" evidence="9">
    <location>
        <begin position="12"/>
        <end position="38"/>
    </location>
</feature>
<feature type="transmembrane region" description="Helical" evidence="9">
    <location>
        <begin position="812"/>
        <end position="838"/>
    </location>
</feature>
<dbReference type="InterPro" id="IPR025857">
    <property type="entry name" value="MacB_PCD"/>
</dbReference>
<evidence type="ECO:0000256" key="3">
    <source>
        <dbReference type="ARBA" id="ARBA00022692"/>
    </source>
</evidence>
<accession>A0A1H8UJY6</accession>
<gene>
    <name evidence="11" type="ORF">SAMN05192574_119106</name>
</gene>
<keyword evidence="2" id="KW-1003">Cell membrane</keyword>
<evidence type="ECO:0000256" key="4">
    <source>
        <dbReference type="ARBA" id="ARBA00022989"/>
    </source>
</evidence>
<dbReference type="Pfam" id="PF12704">
    <property type="entry name" value="MacB_PCD"/>
    <property type="match status" value="2"/>
</dbReference>
<dbReference type="SUPFAM" id="SSF46689">
    <property type="entry name" value="Homeodomain-like"/>
    <property type="match status" value="1"/>
</dbReference>
<evidence type="ECO:0000313" key="11">
    <source>
        <dbReference type="EMBL" id="SEP03532.1"/>
    </source>
</evidence>
<evidence type="ECO:0000256" key="9">
    <source>
        <dbReference type="SAM" id="Phobius"/>
    </source>
</evidence>
<dbReference type="SMART" id="SM00342">
    <property type="entry name" value="HTH_ARAC"/>
    <property type="match status" value="1"/>
</dbReference>
<evidence type="ECO:0000256" key="2">
    <source>
        <dbReference type="ARBA" id="ARBA00022475"/>
    </source>
</evidence>
<dbReference type="Proteomes" id="UP000198942">
    <property type="component" value="Unassembled WGS sequence"/>
</dbReference>
<keyword evidence="12" id="KW-1185">Reference proteome</keyword>
<feature type="transmembrane region" description="Helical" evidence="9">
    <location>
        <begin position="50"/>
        <end position="70"/>
    </location>
</feature>
<dbReference type="PANTHER" id="PTHR30572">
    <property type="entry name" value="MEMBRANE COMPONENT OF TRANSPORTER-RELATED"/>
    <property type="match status" value="1"/>
</dbReference>
<feature type="transmembrane region" description="Helical" evidence="9">
    <location>
        <begin position="113"/>
        <end position="130"/>
    </location>
</feature>
<comment type="subcellular location">
    <subcellularLocation>
        <location evidence="1">Cell membrane</location>
        <topology evidence="1">Multi-pass membrane protein</topology>
    </subcellularLocation>
</comment>
<feature type="transmembrane region" description="Helical" evidence="9">
    <location>
        <begin position="1202"/>
        <end position="1221"/>
    </location>
</feature>
<reference evidence="12" key="1">
    <citation type="submission" date="2016-10" db="EMBL/GenBank/DDBJ databases">
        <authorList>
            <person name="Varghese N."/>
            <person name="Submissions S."/>
        </authorList>
    </citation>
    <scope>NUCLEOTIDE SEQUENCE [LARGE SCALE GENOMIC DNA]</scope>
    <source>
        <strain evidence="12">Gh-48</strain>
    </source>
</reference>
<feature type="transmembrane region" description="Helical" evidence="9">
    <location>
        <begin position="764"/>
        <end position="786"/>
    </location>
</feature>
<dbReference type="InterPro" id="IPR050250">
    <property type="entry name" value="Macrolide_Exporter_MacB"/>
</dbReference>
<keyword evidence="5" id="KW-0805">Transcription regulation</keyword>
<keyword evidence="4 9" id="KW-1133">Transmembrane helix</keyword>
<feature type="transmembrane region" description="Helical" evidence="9">
    <location>
        <begin position="145"/>
        <end position="166"/>
    </location>
</feature>
<feature type="transmembrane region" description="Helical" evidence="9">
    <location>
        <begin position="226"/>
        <end position="248"/>
    </location>
</feature>
<protein>
    <submittedName>
        <fullName evidence="11">Duplicated orphan permease</fullName>
    </submittedName>
</protein>
<dbReference type="GO" id="GO:0022857">
    <property type="term" value="F:transmembrane transporter activity"/>
    <property type="evidence" value="ECO:0007669"/>
    <property type="project" value="TreeGrafter"/>
</dbReference>
<evidence type="ECO:0000256" key="8">
    <source>
        <dbReference type="ARBA" id="ARBA00023163"/>
    </source>
</evidence>
<dbReference type="OrthoDB" id="1451596at2"/>
<dbReference type="GO" id="GO:0003700">
    <property type="term" value="F:DNA-binding transcription factor activity"/>
    <property type="evidence" value="ECO:0007669"/>
    <property type="project" value="InterPro"/>
</dbReference>
<feature type="transmembrane region" description="Helical" evidence="9">
    <location>
        <begin position="193"/>
        <end position="214"/>
    </location>
</feature>
<feature type="transmembrane region" description="Helical" evidence="9">
    <location>
        <begin position="82"/>
        <end position="101"/>
    </location>
</feature>
<dbReference type="GO" id="GO:0043565">
    <property type="term" value="F:sequence-specific DNA binding"/>
    <property type="evidence" value="ECO:0007669"/>
    <property type="project" value="InterPro"/>
</dbReference>
<keyword evidence="3 9" id="KW-0812">Transmembrane</keyword>
<feature type="transmembrane region" description="Helical" evidence="9">
    <location>
        <begin position="435"/>
        <end position="458"/>
    </location>
</feature>
<keyword evidence="6" id="KW-0238">DNA-binding</keyword>
<dbReference type="InterPro" id="IPR009057">
    <property type="entry name" value="Homeodomain-like_sf"/>
</dbReference>
<evidence type="ECO:0000256" key="7">
    <source>
        <dbReference type="ARBA" id="ARBA00023136"/>
    </source>
</evidence>
<evidence type="ECO:0000256" key="5">
    <source>
        <dbReference type="ARBA" id="ARBA00023015"/>
    </source>
</evidence>
<feature type="transmembrane region" description="Helical" evidence="9">
    <location>
        <begin position="859"/>
        <end position="882"/>
    </location>
</feature>
<proteinExistence type="predicted"/>
<feature type="domain" description="HTH araC/xylS-type" evidence="10">
    <location>
        <begin position="278"/>
        <end position="379"/>
    </location>
</feature>
<feature type="transmembrane region" description="Helical" evidence="9">
    <location>
        <begin position="1163"/>
        <end position="1190"/>
    </location>
</feature>
<evidence type="ECO:0000313" key="12">
    <source>
        <dbReference type="Proteomes" id="UP000198942"/>
    </source>
</evidence>
<evidence type="ECO:0000256" key="6">
    <source>
        <dbReference type="ARBA" id="ARBA00023125"/>
    </source>
</evidence>
<dbReference type="InterPro" id="IPR018062">
    <property type="entry name" value="HTH_AraC-typ_CS"/>
</dbReference>